<protein>
    <submittedName>
        <fullName evidence="1">Uncharacterized protein</fullName>
    </submittedName>
</protein>
<reference evidence="1" key="1">
    <citation type="submission" date="2022-08" db="EMBL/GenBank/DDBJ databases">
        <title>Genomic Encyclopedia of Type Strains, Phase V (KMG-V): Genome sequencing to study the core and pangenomes of soil and plant-associated prokaryotes.</title>
        <authorList>
            <person name="Whitman W."/>
        </authorList>
    </citation>
    <scope>NUCLEOTIDE SEQUENCE</scope>
    <source>
        <strain evidence="1">PS</strain>
    </source>
</reference>
<sequence>MDEEKVEYDTRKFLEELKKDPGEDVVKDVKEKESCEVTWKFGQKYVEISYKDPLDHYKDIPYPPKCYIEYEVKTGVKENYTMIESGKKYKVYSSLPKIRRVLKKGFILKMPVGKIKYNSNSEEYEVGNSKDEIYMRQDSIYKIWHLD</sequence>
<dbReference type="Proteomes" id="UP001140258">
    <property type="component" value="Unassembled WGS sequence"/>
</dbReference>
<evidence type="ECO:0000313" key="2">
    <source>
        <dbReference type="Proteomes" id="UP001140258"/>
    </source>
</evidence>
<name>A0ABT2EVN8_METVO</name>
<evidence type="ECO:0000313" key="1">
    <source>
        <dbReference type="EMBL" id="MCS3922026.1"/>
    </source>
</evidence>
<organism evidence="1 2">
    <name type="scientific">Methanococcus voltae PS</name>
    <dbReference type="NCBI Taxonomy" id="523842"/>
    <lineage>
        <taxon>Archaea</taxon>
        <taxon>Methanobacteriati</taxon>
        <taxon>Methanobacteriota</taxon>
        <taxon>Methanomada group</taxon>
        <taxon>Methanococci</taxon>
        <taxon>Methanococcales</taxon>
        <taxon>Methanococcaceae</taxon>
        <taxon>Methanococcus</taxon>
    </lineage>
</organism>
<proteinExistence type="predicted"/>
<dbReference type="RefSeq" id="WP_259051179.1">
    <property type="nucleotide sequence ID" value="NZ_JANUCQ010000002.1"/>
</dbReference>
<comment type="caution">
    <text evidence="1">The sequence shown here is derived from an EMBL/GenBank/DDBJ whole genome shotgun (WGS) entry which is preliminary data.</text>
</comment>
<accession>A0ABT2EVN8</accession>
<gene>
    <name evidence="1" type="ORF">M2325_000711</name>
</gene>
<keyword evidence="2" id="KW-1185">Reference proteome</keyword>
<dbReference type="EMBL" id="JANUCQ010000002">
    <property type="protein sequence ID" value="MCS3922026.1"/>
    <property type="molecule type" value="Genomic_DNA"/>
</dbReference>